<dbReference type="EMBL" id="JAUSVF010000001">
    <property type="protein sequence ID" value="MDQ0320438.1"/>
    <property type="molecule type" value="Genomic_DNA"/>
</dbReference>
<dbReference type="Gene3D" id="1.10.287.130">
    <property type="match status" value="1"/>
</dbReference>
<dbReference type="EC" id="2.7.13.3" evidence="2"/>
<dbReference type="InterPro" id="IPR036890">
    <property type="entry name" value="HATPase_C_sf"/>
</dbReference>
<keyword evidence="11" id="KW-1185">Reference proteome</keyword>
<keyword evidence="5" id="KW-0418">Kinase</keyword>
<dbReference type="InterPro" id="IPR036097">
    <property type="entry name" value="HisK_dim/P_sf"/>
</dbReference>
<dbReference type="SUPFAM" id="SSF55785">
    <property type="entry name" value="PYP-like sensor domain (PAS domain)"/>
    <property type="match status" value="3"/>
</dbReference>
<evidence type="ECO:0000256" key="3">
    <source>
        <dbReference type="ARBA" id="ARBA00022553"/>
    </source>
</evidence>
<dbReference type="PROSITE" id="PS50113">
    <property type="entry name" value="PAC"/>
    <property type="match status" value="2"/>
</dbReference>
<feature type="coiled-coil region" evidence="6">
    <location>
        <begin position="375"/>
        <end position="405"/>
    </location>
</feature>
<dbReference type="Gene3D" id="3.30.565.10">
    <property type="entry name" value="Histidine kinase-like ATPase, C-terminal domain"/>
    <property type="match status" value="1"/>
</dbReference>
<dbReference type="InterPro" id="IPR004358">
    <property type="entry name" value="Sig_transdc_His_kin-like_C"/>
</dbReference>
<reference evidence="10 11" key="1">
    <citation type="submission" date="2023-07" db="EMBL/GenBank/DDBJ databases">
        <title>Genomic Encyclopedia of Type Strains, Phase IV (KMG-IV): sequencing the most valuable type-strain genomes for metagenomic binning, comparative biology and taxonomic classification.</title>
        <authorList>
            <person name="Goeker M."/>
        </authorList>
    </citation>
    <scope>NUCLEOTIDE SEQUENCE [LARGE SCALE GENOMIC DNA]</scope>
    <source>
        <strain evidence="10 11">DSM 1112</strain>
    </source>
</reference>
<feature type="domain" description="PAC" evidence="9">
    <location>
        <begin position="336"/>
        <end position="387"/>
    </location>
</feature>
<dbReference type="Proteomes" id="UP001230207">
    <property type="component" value="Unassembled WGS sequence"/>
</dbReference>
<dbReference type="SUPFAM" id="SSF47384">
    <property type="entry name" value="Homodimeric domain of signal transducing histidine kinase"/>
    <property type="match status" value="1"/>
</dbReference>
<feature type="domain" description="PAS" evidence="8">
    <location>
        <begin position="5"/>
        <end position="61"/>
    </location>
</feature>
<evidence type="ECO:0000256" key="1">
    <source>
        <dbReference type="ARBA" id="ARBA00000085"/>
    </source>
</evidence>
<dbReference type="InterPro" id="IPR013656">
    <property type="entry name" value="PAS_4"/>
</dbReference>
<name>A0ABU0BR49_9HYPH</name>
<dbReference type="PANTHER" id="PTHR43304:SF1">
    <property type="entry name" value="PAC DOMAIN-CONTAINING PROTEIN"/>
    <property type="match status" value="1"/>
</dbReference>
<comment type="caution">
    <text evidence="10">The sequence shown here is derived from an EMBL/GenBank/DDBJ whole genome shotgun (WGS) entry which is preliminary data.</text>
</comment>
<evidence type="ECO:0000256" key="5">
    <source>
        <dbReference type="ARBA" id="ARBA00022777"/>
    </source>
</evidence>
<dbReference type="Pfam" id="PF00512">
    <property type="entry name" value="HisKA"/>
    <property type="match status" value="1"/>
</dbReference>
<evidence type="ECO:0000259" key="9">
    <source>
        <dbReference type="PROSITE" id="PS50113"/>
    </source>
</evidence>
<dbReference type="SMART" id="SM00091">
    <property type="entry name" value="PAS"/>
    <property type="match status" value="3"/>
</dbReference>
<dbReference type="SMART" id="SM00388">
    <property type="entry name" value="HisKA"/>
    <property type="match status" value="1"/>
</dbReference>
<accession>A0ABU0BR49</accession>
<dbReference type="InterPro" id="IPR003661">
    <property type="entry name" value="HisK_dim/P_dom"/>
</dbReference>
<evidence type="ECO:0000313" key="11">
    <source>
        <dbReference type="Proteomes" id="UP001230207"/>
    </source>
</evidence>
<dbReference type="PRINTS" id="PR00344">
    <property type="entry name" value="BCTRLSENSOR"/>
</dbReference>
<sequence length="624" mass="70505">MPYAKENFEHALYESFPECVVFADDKGMVRSLNKAAKTTFGYEDCEVIGKHVSMLHGDEAEFRIAKEEGFLSQSPRTFDDLVFRYRRKDSTEFKGQLTGSRVVDDQGILQGYIGVIRDVTEQVARDTYRRALKRATDDALDAVPVGFAIFDENEKVLLFNRAYRDMCGKAGYSVFVGATLEGILQANMKVGNYLDFPPGTPAAEEWLEKRRANNRGPSGTVIFRHGDDRWIRSESLATPHGHVVSLRIDVTDVKQAELALEAKQREYLALLQILPEMVLRVDDKLKILFANDHYAARYNMTGEEISGRDGRTLWPAEQLHMVEEAFSRFTPDEPVRSREYRYVAADGTETWILWTGVAVFKGKKPVELVTVGRDVTELKVQQDRLAEQTAELQRKNDALNQFTATVSHDLKAPLRHLSMFSDMISEDLVSGHLDEIPVYAKHLRQSARRMDQLIDSLLEYAQIVDQIDNWQHVNLSDIVADAIANLDSFIREAGALIELGPLPRVRGDAELLKRLCQNLIGNAVKYRRDDVAPIIKVYGETENSVVTLCVEDNGIGVEPRYAKKIFDVFQRLHRDETRYPGTGIGLSLAKRISESHNGSIELDTTFQGGARFVVTLPEAPRSEE</sequence>
<dbReference type="InterPro" id="IPR052162">
    <property type="entry name" value="Sensor_kinase/Photoreceptor"/>
</dbReference>
<dbReference type="Pfam" id="PF08448">
    <property type="entry name" value="PAS_4"/>
    <property type="match status" value="1"/>
</dbReference>
<keyword evidence="3" id="KW-0597">Phosphoprotein</keyword>
<dbReference type="InterPro" id="IPR005467">
    <property type="entry name" value="His_kinase_dom"/>
</dbReference>
<keyword evidence="4" id="KW-0808">Transferase</keyword>
<protein>
    <recommendedName>
        <fullName evidence="2">histidine kinase</fullName>
        <ecNumber evidence="2">2.7.13.3</ecNumber>
    </recommendedName>
</protein>
<organism evidence="10 11">
    <name type="scientific">Pararhizobium capsulatum DSM 1112</name>
    <dbReference type="NCBI Taxonomy" id="1121113"/>
    <lineage>
        <taxon>Bacteria</taxon>
        <taxon>Pseudomonadati</taxon>
        <taxon>Pseudomonadota</taxon>
        <taxon>Alphaproteobacteria</taxon>
        <taxon>Hyphomicrobiales</taxon>
        <taxon>Rhizobiaceae</taxon>
        <taxon>Rhizobium/Agrobacterium group</taxon>
        <taxon>Pararhizobium</taxon>
    </lineage>
</organism>
<evidence type="ECO:0000259" key="8">
    <source>
        <dbReference type="PROSITE" id="PS50112"/>
    </source>
</evidence>
<dbReference type="NCBIfam" id="TIGR00229">
    <property type="entry name" value="sensory_box"/>
    <property type="match status" value="2"/>
</dbReference>
<evidence type="ECO:0000256" key="6">
    <source>
        <dbReference type="SAM" id="Coils"/>
    </source>
</evidence>
<dbReference type="RefSeq" id="WP_307230187.1">
    <property type="nucleotide sequence ID" value="NZ_JAUSVF010000001.1"/>
</dbReference>
<feature type="domain" description="Histidine kinase" evidence="7">
    <location>
        <begin position="405"/>
        <end position="620"/>
    </location>
</feature>
<dbReference type="PROSITE" id="PS50112">
    <property type="entry name" value="PAS"/>
    <property type="match status" value="1"/>
</dbReference>
<dbReference type="InterPro" id="IPR000700">
    <property type="entry name" value="PAS-assoc_C"/>
</dbReference>
<dbReference type="Pfam" id="PF13426">
    <property type="entry name" value="PAS_9"/>
    <property type="match status" value="1"/>
</dbReference>
<dbReference type="Pfam" id="PF12860">
    <property type="entry name" value="PAS_7"/>
    <property type="match status" value="1"/>
</dbReference>
<dbReference type="CDD" id="cd00082">
    <property type="entry name" value="HisKA"/>
    <property type="match status" value="1"/>
</dbReference>
<dbReference type="SMART" id="SM00387">
    <property type="entry name" value="HATPase_c"/>
    <property type="match status" value="1"/>
</dbReference>
<dbReference type="PROSITE" id="PS50109">
    <property type="entry name" value="HIS_KIN"/>
    <property type="match status" value="1"/>
</dbReference>
<dbReference type="Pfam" id="PF02518">
    <property type="entry name" value="HATPase_c"/>
    <property type="match status" value="1"/>
</dbReference>
<dbReference type="InterPro" id="IPR001610">
    <property type="entry name" value="PAC"/>
</dbReference>
<dbReference type="PANTHER" id="PTHR43304">
    <property type="entry name" value="PHYTOCHROME-LIKE PROTEIN CPH1"/>
    <property type="match status" value="1"/>
</dbReference>
<gene>
    <name evidence="10" type="ORF">QO002_002576</name>
</gene>
<keyword evidence="6" id="KW-0175">Coiled coil</keyword>
<dbReference type="SMART" id="SM00086">
    <property type="entry name" value="PAC"/>
    <property type="match status" value="2"/>
</dbReference>
<dbReference type="InterPro" id="IPR003594">
    <property type="entry name" value="HATPase_dom"/>
</dbReference>
<evidence type="ECO:0000256" key="4">
    <source>
        <dbReference type="ARBA" id="ARBA00022679"/>
    </source>
</evidence>
<dbReference type="Gene3D" id="3.30.450.20">
    <property type="entry name" value="PAS domain"/>
    <property type="match status" value="3"/>
</dbReference>
<evidence type="ECO:0000313" key="10">
    <source>
        <dbReference type="EMBL" id="MDQ0320438.1"/>
    </source>
</evidence>
<evidence type="ECO:0000259" key="7">
    <source>
        <dbReference type="PROSITE" id="PS50109"/>
    </source>
</evidence>
<dbReference type="SUPFAM" id="SSF55874">
    <property type="entry name" value="ATPase domain of HSP90 chaperone/DNA topoisomerase II/histidine kinase"/>
    <property type="match status" value="1"/>
</dbReference>
<feature type="domain" description="PAC" evidence="9">
    <location>
        <begin position="79"/>
        <end position="131"/>
    </location>
</feature>
<proteinExistence type="predicted"/>
<dbReference type="InterPro" id="IPR000014">
    <property type="entry name" value="PAS"/>
</dbReference>
<comment type="catalytic activity">
    <reaction evidence="1">
        <text>ATP + protein L-histidine = ADP + protein N-phospho-L-histidine.</text>
        <dbReference type="EC" id="2.7.13.3"/>
    </reaction>
</comment>
<dbReference type="InterPro" id="IPR035965">
    <property type="entry name" value="PAS-like_dom_sf"/>
</dbReference>
<evidence type="ECO:0000256" key="2">
    <source>
        <dbReference type="ARBA" id="ARBA00012438"/>
    </source>
</evidence>
<dbReference type="CDD" id="cd00130">
    <property type="entry name" value="PAS"/>
    <property type="match status" value="2"/>
</dbReference>